<evidence type="ECO:0000256" key="6">
    <source>
        <dbReference type="RuleBase" id="RU361264"/>
    </source>
</evidence>
<evidence type="ECO:0000256" key="3">
    <source>
        <dbReference type="ARBA" id="ARBA00022692"/>
    </source>
</evidence>
<sequence length="352" mass="40199">MTSNLSFAIDLEQLEKEIQQSEHLEGNKTPKVADLSGNIGGKSGSTKVLGNKVQFDCEFDTLDESITDTLILLNVNRDLRILYDKFSQVLFPPKNEKNVLADWDLWGPLFICVLLSLLLQGAEKGAQFTQIFSLAFFGSLVVTLNAKLLGGKISFFQSLCVIGYCLLPFIFSSIGIKIKKMRITLVIRLMITVFGLGWASYEEGRTFNKIYGRITASKTFNSIFKNIFMDAKRIGYVKPDYGLDKERERKLVHVATRGVTQLFNAVAERQTFCKEKLEEMSGKTMKERKRILEELKEYNFENKLNKKEKLFKKSKIKLETKKEEEEEIEDLAISSGVEDTDIEIKEEEEDTD</sequence>
<evidence type="ECO:0000313" key="8">
    <source>
        <dbReference type="EMBL" id="KAF7639931.1"/>
    </source>
</evidence>
<keyword evidence="9" id="KW-1185">Reference proteome</keyword>
<evidence type="ECO:0000259" key="7">
    <source>
        <dbReference type="Pfam" id="PF04893"/>
    </source>
</evidence>
<evidence type="ECO:0000256" key="4">
    <source>
        <dbReference type="ARBA" id="ARBA00022989"/>
    </source>
</evidence>
<dbReference type="InterPro" id="IPR006977">
    <property type="entry name" value="Yip1_dom"/>
</dbReference>
<dbReference type="GO" id="GO:0006364">
    <property type="term" value="P:rRNA processing"/>
    <property type="evidence" value="ECO:0007669"/>
    <property type="project" value="InterPro"/>
</dbReference>
<keyword evidence="5 6" id="KW-0472">Membrane</keyword>
<evidence type="ECO:0000256" key="2">
    <source>
        <dbReference type="ARBA" id="ARBA00010596"/>
    </source>
</evidence>
<dbReference type="GO" id="GO:0006888">
    <property type="term" value="P:endoplasmic reticulum to Golgi vesicle-mediated transport"/>
    <property type="evidence" value="ECO:0007669"/>
    <property type="project" value="InterPro"/>
</dbReference>
<dbReference type="Proteomes" id="UP000605970">
    <property type="component" value="Unassembled WGS sequence"/>
</dbReference>
<feature type="transmembrane region" description="Helical" evidence="6">
    <location>
        <begin position="183"/>
        <end position="201"/>
    </location>
</feature>
<dbReference type="Pfam" id="PF04893">
    <property type="entry name" value="Yip1"/>
    <property type="match status" value="1"/>
</dbReference>
<keyword evidence="4 6" id="KW-1133">Transmembrane helix</keyword>
<dbReference type="PANTHER" id="PTHR21236:SF1">
    <property type="entry name" value="PROTEIN YIPF6"/>
    <property type="match status" value="1"/>
</dbReference>
<reference evidence="8" key="1">
    <citation type="journal article" date="2020" name="Ecol. Evol.">
        <title>Genome structure and content of the rice root-knot nematode (Meloidogyne graminicola).</title>
        <authorList>
            <person name="Phan N.T."/>
            <person name="Danchin E.G.J."/>
            <person name="Klopp C."/>
            <person name="Perfus-Barbeoch L."/>
            <person name="Kozlowski D.K."/>
            <person name="Koutsovoulos G.D."/>
            <person name="Lopez-Roques C."/>
            <person name="Bouchez O."/>
            <person name="Zahm M."/>
            <person name="Besnard G."/>
            <person name="Bellafiore S."/>
        </authorList>
    </citation>
    <scope>NUCLEOTIDE SEQUENCE</scope>
    <source>
        <strain evidence="8">VN-18</strain>
    </source>
</reference>
<proteinExistence type="inferred from homology"/>
<dbReference type="Pfam" id="PF07890">
    <property type="entry name" value="Rrp15p"/>
    <property type="match status" value="1"/>
</dbReference>
<comment type="caution">
    <text evidence="8">The sequence shown here is derived from an EMBL/GenBank/DDBJ whole genome shotgun (WGS) entry which is preliminary data.</text>
</comment>
<dbReference type="AlphaFoldDB" id="A0A8T0A1I0"/>
<gene>
    <name evidence="8" type="ORF">Mgra_00000370</name>
</gene>
<dbReference type="GO" id="GO:0000139">
    <property type="term" value="C:Golgi membrane"/>
    <property type="evidence" value="ECO:0007669"/>
    <property type="project" value="UniProtKB-SubCell"/>
</dbReference>
<evidence type="ECO:0000313" key="9">
    <source>
        <dbReference type="Proteomes" id="UP000605970"/>
    </source>
</evidence>
<dbReference type="PANTHER" id="PTHR21236">
    <property type="entry name" value="GOLGI MEMBRANE PROTEIN YIP1"/>
    <property type="match status" value="1"/>
</dbReference>
<name>A0A8T0A1I0_9BILA</name>
<protein>
    <recommendedName>
        <fullName evidence="6">Protein YIPF</fullName>
    </recommendedName>
</protein>
<comment type="subcellular location">
    <subcellularLocation>
        <location evidence="6">Golgi apparatus membrane</location>
        <topology evidence="6">Multi-pass membrane protein</topology>
    </subcellularLocation>
    <subcellularLocation>
        <location evidence="1">Membrane</location>
        <topology evidence="1">Multi-pass membrane protein</topology>
    </subcellularLocation>
</comment>
<dbReference type="InterPro" id="IPR012459">
    <property type="entry name" value="Rrp15"/>
</dbReference>
<comment type="similarity">
    <text evidence="2 6">Belongs to the YIP1 family.</text>
</comment>
<accession>A0A8T0A1I0</accession>
<feature type="domain" description="Yip1" evidence="7">
    <location>
        <begin position="100"/>
        <end position="201"/>
    </location>
</feature>
<evidence type="ECO:0000256" key="5">
    <source>
        <dbReference type="ARBA" id="ARBA00023136"/>
    </source>
</evidence>
<dbReference type="GO" id="GO:0005802">
    <property type="term" value="C:trans-Golgi network"/>
    <property type="evidence" value="ECO:0007669"/>
    <property type="project" value="TreeGrafter"/>
</dbReference>
<comment type="caution">
    <text evidence="6">Lacks conserved residue(s) required for the propagation of feature annotation.</text>
</comment>
<dbReference type="InterPro" id="IPR045231">
    <property type="entry name" value="Yip1/4-like"/>
</dbReference>
<dbReference type="EMBL" id="JABEBT010000002">
    <property type="protein sequence ID" value="KAF7639931.1"/>
    <property type="molecule type" value="Genomic_DNA"/>
</dbReference>
<keyword evidence="3 6" id="KW-0812">Transmembrane</keyword>
<feature type="transmembrane region" description="Helical" evidence="6">
    <location>
        <begin position="155"/>
        <end position="176"/>
    </location>
</feature>
<dbReference type="OrthoDB" id="411251at2759"/>
<evidence type="ECO:0000256" key="1">
    <source>
        <dbReference type="ARBA" id="ARBA00004141"/>
    </source>
</evidence>
<organism evidence="8 9">
    <name type="scientific">Meloidogyne graminicola</name>
    <dbReference type="NCBI Taxonomy" id="189291"/>
    <lineage>
        <taxon>Eukaryota</taxon>
        <taxon>Metazoa</taxon>
        <taxon>Ecdysozoa</taxon>
        <taxon>Nematoda</taxon>
        <taxon>Chromadorea</taxon>
        <taxon>Rhabditida</taxon>
        <taxon>Tylenchina</taxon>
        <taxon>Tylenchomorpha</taxon>
        <taxon>Tylenchoidea</taxon>
        <taxon>Meloidogynidae</taxon>
        <taxon>Meloidogyninae</taxon>
        <taxon>Meloidogyne</taxon>
    </lineage>
</organism>